<protein>
    <submittedName>
        <fullName evidence="1">Uncharacterized protein</fullName>
    </submittedName>
</protein>
<dbReference type="EMBL" id="JACIID010000006">
    <property type="protein sequence ID" value="MBB4536314.1"/>
    <property type="molecule type" value="Genomic_DNA"/>
</dbReference>
<dbReference type="EMBL" id="JACIHU010000006">
    <property type="protein sequence ID" value="MBB4480790.1"/>
    <property type="molecule type" value="Genomic_DNA"/>
</dbReference>
<dbReference type="Proteomes" id="UP000523431">
    <property type="component" value="Unassembled WGS sequence"/>
</dbReference>
<dbReference type="Proteomes" id="UP000557344">
    <property type="component" value="Unassembled WGS sequence"/>
</dbReference>
<dbReference type="AlphaFoldDB" id="A0A7W6Y8A0"/>
<evidence type="ECO:0000313" key="2">
    <source>
        <dbReference type="EMBL" id="MBB4536314.1"/>
    </source>
</evidence>
<reference evidence="3 4" key="1">
    <citation type="submission" date="2020-08" db="EMBL/GenBank/DDBJ databases">
        <title>Genomic Encyclopedia of Type Strains, Phase IV (KMG-V): Genome sequencing to study the core and pangenomes of soil and plant-associated prokaryotes.</title>
        <authorList>
            <person name="Whitman W."/>
        </authorList>
    </citation>
    <scope>NUCLEOTIDE SEQUENCE [LARGE SCALE GENOMIC DNA]</scope>
    <source>
        <strain evidence="1 4">SEMIA 471</strain>
        <strain evidence="2 3">SEMIA 489</strain>
    </source>
</reference>
<comment type="caution">
    <text evidence="1">The sequence shown here is derived from an EMBL/GenBank/DDBJ whole genome shotgun (WGS) entry which is preliminary data.</text>
</comment>
<proteinExistence type="predicted"/>
<evidence type="ECO:0000313" key="3">
    <source>
        <dbReference type="Proteomes" id="UP000523431"/>
    </source>
</evidence>
<sequence length="38" mass="4291">MSPQEKRMRMLRQVVIFGIALAAFLGFAAYRLETGNFG</sequence>
<gene>
    <name evidence="1" type="ORF">GGE46_003378</name>
    <name evidence="2" type="ORF">GGE57_003070</name>
</gene>
<accession>A0A7W6Y8A0</accession>
<organism evidence="1 4">
    <name type="scientific">Rhizobium etli</name>
    <dbReference type="NCBI Taxonomy" id="29449"/>
    <lineage>
        <taxon>Bacteria</taxon>
        <taxon>Pseudomonadati</taxon>
        <taxon>Pseudomonadota</taxon>
        <taxon>Alphaproteobacteria</taxon>
        <taxon>Hyphomicrobiales</taxon>
        <taxon>Rhizobiaceae</taxon>
        <taxon>Rhizobium/Agrobacterium group</taxon>
        <taxon>Rhizobium</taxon>
    </lineage>
</organism>
<evidence type="ECO:0000313" key="4">
    <source>
        <dbReference type="Proteomes" id="UP000557344"/>
    </source>
</evidence>
<evidence type="ECO:0000313" key="1">
    <source>
        <dbReference type="EMBL" id="MBB4480790.1"/>
    </source>
</evidence>
<name>A0A7W6Y8A0_RHIET</name>